<accession>A0A8H7TX58</accession>
<proteinExistence type="predicted"/>
<reference evidence="1" key="1">
    <citation type="submission" date="2020-11" db="EMBL/GenBank/DDBJ databases">
        <authorList>
            <person name="Koelle M."/>
            <person name="Horta M.A.C."/>
            <person name="Nowrousian M."/>
            <person name="Ohm R.A."/>
            <person name="Benz P."/>
            <person name="Pilgard A."/>
        </authorList>
    </citation>
    <scope>NUCLEOTIDE SEQUENCE</scope>
    <source>
        <strain evidence="1">FPRL280</strain>
    </source>
</reference>
<evidence type="ECO:0008006" key="3">
    <source>
        <dbReference type="Google" id="ProtNLM"/>
    </source>
</evidence>
<evidence type="ECO:0000313" key="1">
    <source>
        <dbReference type="EMBL" id="KAF9801050.1"/>
    </source>
</evidence>
<reference evidence="1" key="2">
    <citation type="journal article" name="Front. Microbiol.">
        <title>Degradative Capacity of Two Strains of Rhodonia placenta: From Phenotype to Genotype.</title>
        <authorList>
            <person name="Kolle M."/>
            <person name="Horta M.A.C."/>
            <person name="Nowrousian M."/>
            <person name="Ohm R.A."/>
            <person name="Benz J.P."/>
            <person name="Pilgard A."/>
        </authorList>
    </citation>
    <scope>NUCLEOTIDE SEQUENCE</scope>
    <source>
        <strain evidence="1">FPRL280</strain>
    </source>
</reference>
<evidence type="ECO:0000313" key="2">
    <source>
        <dbReference type="Proteomes" id="UP000639403"/>
    </source>
</evidence>
<dbReference type="AlphaFoldDB" id="A0A8H7TX58"/>
<organism evidence="1 2">
    <name type="scientific">Rhodonia placenta</name>
    <dbReference type="NCBI Taxonomy" id="104341"/>
    <lineage>
        <taxon>Eukaryota</taxon>
        <taxon>Fungi</taxon>
        <taxon>Dikarya</taxon>
        <taxon>Basidiomycota</taxon>
        <taxon>Agaricomycotina</taxon>
        <taxon>Agaricomycetes</taxon>
        <taxon>Polyporales</taxon>
        <taxon>Adustoporiaceae</taxon>
        <taxon>Rhodonia</taxon>
    </lineage>
</organism>
<dbReference type="EMBL" id="JADOXO010000710">
    <property type="protein sequence ID" value="KAF9801050.1"/>
    <property type="molecule type" value="Genomic_DNA"/>
</dbReference>
<protein>
    <recommendedName>
        <fullName evidence="3">F-box domain-containing protein</fullName>
    </recommendedName>
</protein>
<dbReference type="Proteomes" id="UP000639403">
    <property type="component" value="Unassembled WGS sequence"/>
</dbReference>
<gene>
    <name evidence="1" type="ORF">IEO21_10225</name>
</gene>
<comment type="caution">
    <text evidence="1">The sequence shown here is derived from an EMBL/GenBank/DDBJ whole genome shotgun (WGS) entry which is preliminary data.</text>
</comment>
<name>A0A8H7TX58_9APHY</name>
<sequence length="326" mass="36212">MSAGLIFQSSTTGVVPTAMPLRPLPMEIWWQIIDELGAEGEYDALGATPEEVGSINVRQRWKGPDEVRIEGGRRRGERLPIPHLATFASRLARKWTAVRQLTIERAEWRMQDLDLHSLLRDFASFKKIFSLQLYDVTFPTVLTFWRLVCTFPKMKWLSLRDVKFVKTAIDARTFSALRVLGLSISGPCTFAEHGFNPRDIPLRPDMLSNLTIVKLGKAVSLGSDPQSVHDLVDLLIQSGASRRLSTIDACLSPFLRVATSIDVALNRLVKHAGASLGKLILHVLPQDSLPLLNEASTYAAPSTGEPRSMSPARVPIVTHRPSSLLF</sequence>